<evidence type="ECO:0000256" key="4">
    <source>
        <dbReference type="ARBA" id="ARBA00023242"/>
    </source>
</evidence>
<evidence type="ECO:0000256" key="2">
    <source>
        <dbReference type="ARBA" id="ARBA00023125"/>
    </source>
</evidence>
<dbReference type="PANTHER" id="PTHR45764:SF38">
    <property type="entry name" value="BZIP TRANSCRIPTION FACTOR 44"/>
    <property type="match status" value="1"/>
</dbReference>
<evidence type="ECO:0008006" key="8">
    <source>
        <dbReference type="Google" id="ProtNLM"/>
    </source>
</evidence>
<name>A0A427A9Z3_ENSVE</name>
<gene>
    <name evidence="6" type="ORF">B296_00033807</name>
</gene>
<organism evidence="6 7">
    <name type="scientific">Ensete ventricosum</name>
    <name type="common">Abyssinian banana</name>
    <name type="synonym">Musa ensete</name>
    <dbReference type="NCBI Taxonomy" id="4639"/>
    <lineage>
        <taxon>Eukaryota</taxon>
        <taxon>Viridiplantae</taxon>
        <taxon>Streptophyta</taxon>
        <taxon>Embryophyta</taxon>
        <taxon>Tracheophyta</taxon>
        <taxon>Spermatophyta</taxon>
        <taxon>Magnoliopsida</taxon>
        <taxon>Liliopsida</taxon>
        <taxon>Zingiberales</taxon>
        <taxon>Musaceae</taxon>
        <taxon>Ensete</taxon>
    </lineage>
</organism>
<dbReference type="GO" id="GO:0003700">
    <property type="term" value="F:DNA-binding transcription factor activity"/>
    <property type="evidence" value="ECO:0007669"/>
    <property type="project" value="TreeGrafter"/>
</dbReference>
<comment type="caution">
    <text evidence="6">The sequence shown here is derived from an EMBL/GenBank/DDBJ whole genome shotgun (WGS) entry which is preliminary data.</text>
</comment>
<protein>
    <recommendedName>
        <fullName evidence="8">BZIP domain-containing protein</fullName>
    </recommendedName>
</protein>
<keyword evidence="2" id="KW-0238">DNA-binding</keyword>
<dbReference type="GO" id="GO:0045893">
    <property type="term" value="P:positive regulation of DNA-templated transcription"/>
    <property type="evidence" value="ECO:0007669"/>
    <property type="project" value="TreeGrafter"/>
</dbReference>
<accession>A0A427A9Z3</accession>
<dbReference type="PANTHER" id="PTHR45764">
    <property type="entry name" value="BZIP TRANSCRIPTION FACTOR 44"/>
    <property type="match status" value="1"/>
</dbReference>
<evidence type="ECO:0000313" key="7">
    <source>
        <dbReference type="Proteomes" id="UP000287651"/>
    </source>
</evidence>
<keyword evidence="3" id="KW-0804">Transcription</keyword>
<evidence type="ECO:0000313" key="6">
    <source>
        <dbReference type="EMBL" id="RRT73055.1"/>
    </source>
</evidence>
<dbReference type="AlphaFoldDB" id="A0A427A9Z3"/>
<evidence type="ECO:0000256" key="3">
    <source>
        <dbReference type="ARBA" id="ARBA00023163"/>
    </source>
</evidence>
<keyword evidence="5" id="KW-0175">Coiled coil</keyword>
<keyword evidence="4" id="KW-0539">Nucleus</keyword>
<dbReference type="Proteomes" id="UP000287651">
    <property type="component" value="Unassembled WGS sequence"/>
</dbReference>
<evidence type="ECO:0000256" key="1">
    <source>
        <dbReference type="ARBA" id="ARBA00023015"/>
    </source>
</evidence>
<keyword evidence="1" id="KW-0805">Transcription regulation</keyword>
<reference evidence="6 7" key="1">
    <citation type="journal article" date="2014" name="Agronomy (Basel)">
        <title>A Draft Genome Sequence for Ensete ventricosum, the Drought-Tolerant Tree Against Hunger.</title>
        <authorList>
            <person name="Harrison J."/>
            <person name="Moore K.A."/>
            <person name="Paszkiewicz K."/>
            <person name="Jones T."/>
            <person name="Grant M."/>
            <person name="Ambacheew D."/>
            <person name="Muzemil S."/>
            <person name="Studholme D.J."/>
        </authorList>
    </citation>
    <scope>NUCLEOTIDE SEQUENCE [LARGE SCALE GENOMIC DNA]</scope>
</reference>
<feature type="coiled-coil region" evidence="5">
    <location>
        <begin position="40"/>
        <end position="74"/>
    </location>
</feature>
<proteinExistence type="predicted"/>
<sequence length="179" mass="20230">MIDQRGARSPCIKSMPSFAIYRPSASEVDDAQPAIEEGKRKRKQQQLDDLTNQVAQLENQNVQIEMQISLQRRQSTTMEVENAILRAQLHELTQRLQSLTPVLGITEEIGVMAMGKPETPARLLRPRQIPYSERPILAATAVSAPRTKSRLIFLPSYMICIRCLDDIFGANIIELLLVF</sequence>
<dbReference type="GO" id="GO:0005634">
    <property type="term" value="C:nucleus"/>
    <property type="evidence" value="ECO:0007669"/>
    <property type="project" value="TreeGrafter"/>
</dbReference>
<dbReference type="GO" id="GO:0000976">
    <property type="term" value="F:transcription cis-regulatory region binding"/>
    <property type="evidence" value="ECO:0007669"/>
    <property type="project" value="TreeGrafter"/>
</dbReference>
<evidence type="ECO:0000256" key="5">
    <source>
        <dbReference type="SAM" id="Coils"/>
    </source>
</evidence>
<dbReference type="EMBL" id="AMZH03003210">
    <property type="protein sequence ID" value="RRT73055.1"/>
    <property type="molecule type" value="Genomic_DNA"/>
</dbReference>